<accession>A0ABQ9XLM5</accession>
<dbReference type="Proteomes" id="UP001281761">
    <property type="component" value="Unassembled WGS sequence"/>
</dbReference>
<evidence type="ECO:0000313" key="2">
    <source>
        <dbReference type="Proteomes" id="UP001281761"/>
    </source>
</evidence>
<organism evidence="1 2">
    <name type="scientific">Blattamonas nauphoetae</name>
    <dbReference type="NCBI Taxonomy" id="2049346"/>
    <lineage>
        <taxon>Eukaryota</taxon>
        <taxon>Metamonada</taxon>
        <taxon>Preaxostyla</taxon>
        <taxon>Oxymonadida</taxon>
        <taxon>Blattamonas</taxon>
    </lineage>
</organism>
<protein>
    <submittedName>
        <fullName evidence="1">Uncharacterized protein</fullName>
    </submittedName>
</protein>
<dbReference type="EMBL" id="JARBJD010000106">
    <property type="protein sequence ID" value="KAK2952277.1"/>
    <property type="molecule type" value="Genomic_DNA"/>
</dbReference>
<proteinExistence type="predicted"/>
<dbReference type="InterPro" id="IPR011009">
    <property type="entry name" value="Kinase-like_dom_sf"/>
</dbReference>
<reference evidence="1 2" key="1">
    <citation type="journal article" date="2022" name="bioRxiv">
        <title>Genomics of Preaxostyla Flagellates Illuminates Evolutionary Transitions and the Path Towards Mitochondrial Loss.</title>
        <authorList>
            <person name="Novak L.V.F."/>
            <person name="Treitli S.C."/>
            <person name="Pyrih J."/>
            <person name="Halakuc P."/>
            <person name="Pipaliya S.V."/>
            <person name="Vacek V."/>
            <person name="Brzon O."/>
            <person name="Soukal P."/>
            <person name="Eme L."/>
            <person name="Dacks J.B."/>
            <person name="Karnkowska A."/>
            <person name="Elias M."/>
            <person name="Hampl V."/>
        </authorList>
    </citation>
    <scope>NUCLEOTIDE SEQUENCE [LARGE SCALE GENOMIC DNA]</scope>
    <source>
        <strain evidence="1">NAU3</strain>
        <tissue evidence="1">Gut</tissue>
    </source>
</reference>
<keyword evidence="2" id="KW-1185">Reference proteome</keyword>
<comment type="caution">
    <text evidence="1">The sequence shown here is derived from an EMBL/GenBank/DDBJ whole genome shotgun (WGS) entry which is preliminary data.</text>
</comment>
<gene>
    <name evidence="1" type="ORF">BLNAU_12836</name>
</gene>
<dbReference type="SUPFAM" id="SSF56112">
    <property type="entry name" value="Protein kinase-like (PK-like)"/>
    <property type="match status" value="1"/>
</dbReference>
<evidence type="ECO:0000313" key="1">
    <source>
        <dbReference type="EMBL" id="KAK2952277.1"/>
    </source>
</evidence>
<name>A0ABQ9XLM5_9EUKA</name>
<sequence length="109" mass="12149">MALHDTQVQQVILLIASQQDGIELQTVDIWAMGCIMGNLLDGQPMFHCCELPTTTHRMASLAKVLFTAMLIAPYEASECLFHVHYISTLISTILLWILHEPELDEGLGV</sequence>